<dbReference type="Proteomes" id="UP000198935">
    <property type="component" value="Unassembled WGS sequence"/>
</dbReference>
<keyword evidence="5 7" id="KW-1133">Transmembrane helix</keyword>
<evidence type="ECO:0000256" key="4">
    <source>
        <dbReference type="ARBA" id="ARBA00022692"/>
    </source>
</evidence>
<dbReference type="EMBL" id="FNPI01000001">
    <property type="protein sequence ID" value="SDY07658.1"/>
    <property type="molecule type" value="Genomic_DNA"/>
</dbReference>
<gene>
    <name evidence="9" type="ORF">SAMN05421736_101306</name>
</gene>
<evidence type="ECO:0000313" key="10">
    <source>
        <dbReference type="Proteomes" id="UP000198935"/>
    </source>
</evidence>
<dbReference type="PANTHER" id="PTHR34582">
    <property type="entry name" value="UPF0702 TRANSMEMBRANE PROTEIN YCAP"/>
    <property type="match status" value="1"/>
</dbReference>
<feature type="domain" description="YetF C-terminal" evidence="8">
    <location>
        <begin position="85"/>
        <end position="217"/>
    </location>
</feature>
<organism evidence="9 10">
    <name type="scientific">Evansella caseinilytica</name>
    <dbReference type="NCBI Taxonomy" id="1503961"/>
    <lineage>
        <taxon>Bacteria</taxon>
        <taxon>Bacillati</taxon>
        <taxon>Bacillota</taxon>
        <taxon>Bacilli</taxon>
        <taxon>Bacillales</taxon>
        <taxon>Bacillaceae</taxon>
        <taxon>Evansella</taxon>
    </lineage>
</organism>
<evidence type="ECO:0000256" key="5">
    <source>
        <dbReference type="ARBA" id="ARBA00022989"/>
    </source>
</evidence>
<keyword evidence="3" id="KW-1003">Cell membrane</keyword>
<dbReference type="Gene3D" id="3.30.240.20">
    <property type="entry name" value="bsu07140 like domains"/>
    <property type="match status" value="2"/>
</dbReference>
<proteinExistence type="inferred from homology"/>
<keyword evidence="4 7" id="KW-0812">Transmembrane</keyword>
<dbReference type="AlphaFoldDB" id="A0A1H3GYE1"/>
<comment type="similarity">
    <text evidence="2">Belongs to the UPF0702 family.</text>
</comment>
<keyword evidence="6 7" id="KW-0472">Membrane</keyword>
<keyword evidence="10" id="KW-1185">Reference proteome</keyword>
<dbReference type="InterPro" id="IPR007353">
    <property type="entry name" value="DUF421"/>
</dbReference>
<accession>A0A1H3GYE1</accession>
<dbReference type="Pfam" id="PF07870">
    <property type="entry name" value="DUF1657"/>
    <property type="match status" value="1"/>
</dbReference>
<evidence type="ECO:0000256" key="3">
    <source>
        <dbReference type="ARBA" id="ARBA00022475"/>
    </source>
</evidence>
<protein>
    <submittedName>
        <fullName evidence="9">Uncharacterized membrane protein YcaP, DUF421 family</fullName>
    </submittedName>
</protein>
<feature type="transmembrane region" description="Helical" evidence="7">
    <location>
        <begin position="62"/>
        <end position="84"/>
    </location>
</feature>
<name>A0A1H3GYE1_9BACI</name>
<feature type="transmembrane region" description="Helical" evidence="7">
    <location>
        <begin position="6"/>
        <end position="24"/>
    </location>
</feature>
<dbReference type="InterPro" id="IPR012452">
    <property type="entry name" value="DUF1657"/>
</dbReference>
<dbReference type="InterPro" id="IPR023090">
    <property type="entry name" value="UPF0702_alpha/beta_dom_sf"/>
</dbReference>
<dbReference type="STRING" id="1503961.SAMN05421736_101306"/>
<feature type="transmembrane region" description="Helical" evidence="7">
    <location>
        <begin position="36"/>
        <end position="56"/>
    </location>
</feature>
<evidence type="ECO:0000256" key="6">
    <source>
        <dbReference type="ARBA" id="ARBA00023136"/>
    </source>
</evidence>
<evidence type="ECO:0000259" key="8">
    <source>
        <dbReference type="Pfam" id="PF04239"/>
    </source>
</evidence>
<evidence type="ECO:0000256" key="1">
    <source>
        <dbReference type="ARBA" id="ARBA00004651"/>
    </source>
</evidence>
<reference evidence="10" key="1">
    <citation type="submission" date="2016-10" db="EMBL/GenBank/DDBJ databases">
        <authorList>
            <person name="Varghese N."/>
            <person name="Submissions S."/>
        </authorList>
    </citation>
    <scope>NUCLEOTIDE SEQUENCE [LARGE SCALE GENOMIC DNA]</scope>
    <source>
        <strain evidence="10">SP</strain>
    </source>
</reference>
<comment type="subcellular location">
    <subcellularLocation>
        <location evidence="1">Cell membrane</location>
        <topology evidence="1">Multi-pass membrane protein</topology>
    </subcellularLocation>
</comment>
<dbReference type="Pfam" id="PF04239">
    <property type="entry name" value="DUF421"/>
    <property type="match status" value="1"/>
</dbReference>
<evidence type="ECO:0000256" key="2">
    <source>
        <dbReference type="ARBA" id="ARBA00006448"/>
    </source>
</evidence>
<sequence>MPVMPGWLEVVVRSGIAVILLLFISRSVIRKSLAQVSYFEFISGIVLGVILALGSINLAIPIAFPLLGLLVWGISPYLIGWLTIKSARFRHVVYGRGIPVIKDGKILEDNLKKERYSSDELLKQLRSKNVFQVADVEFAVLETSGDISVLLKKDYQPLTPKDMSLSTAPIKEPETVVMDGKILDEPLATVGLNRNWLELELEKIGVAIENVYLGQVDSYGQLTVDLFDDKLKVPAPQEKPLLLATIKKCQADLEIFALETNNEAAKQMYTKHAQQIEDMLKKVTPLLR</sequence>
<dbReference type="PANTHER" id="PTHR34582:SF7">
    <property type="entry name" value="UPF0702 TRANSMEMBRANE PROTEIN YDFS"/>
    <property type="match status" value="1"/>
</dbReference>
<evidence type="ECO:0000313" key="9">
    <source>
        <dbReference type="EMBL" id="SDY07658.1"/>
    </source>
</evidence>
<dbReference type="GO" id="GO:0005886">
    <property type="term" value="C:plasma membrane"/>
    <property type="evidence" value="ECO:0007669"/>
    <property type="project" value="UniProtKB-SubCell"/>
</dbReference>
<evidence type="ECO:0000256" key="7">
    <source>
        <dbReference type="SAM" id="Phobius"/>
    </source>
</evidence>